<evidence type="ECO:0000313" key="1">
    <source>
        <dbReference type="EMBL" id="KAH8105916.1"/>
    </source>
</evidence>
<organism evidence="1 2">
    <name type="scientific">Cristinia sonorae</name>
    <dbReference type="NCBI Taxonomy" id="1940300"/>
    <lineage>
        <taxon>Eukaryota</taxon>
        <taxon>Fungi</taxon>
        <taxon>Dikarya</taxon>
        <taxon>Basidiomycota</taxon>
        <taxon>Agaricomycotina</taxon>
        <taxon>Agaricomycetes</taxon>
        <taxon>Agaricomycetidae</taxon>
        <taxon>Agaricales</taxon>
        <taxon>Pleurotineae</taxon>
        <taxon>Stephanosporaceae</taxon>
        <taxon>Cristinia</taxon>
    </lineage>
</organism>
<reference evidence="1" key="1">
    <citation type="journal article" date="2021" name="New Phytol.">
        <title>Evolutionary innovations through gain and loss of genes in the ectomycorrhizal Boletales.</title>
        <authorList>
            <person name="Wu G."/>
            <person name="Miyauchi S."/>
            <person name="Morin E."/>
            <person name="Kuo A."/>
            <person name="Drula E."/>
            <person name="Varga T."/>
            <person name="Kohler A."/>
            <person name="Feng B."/>
            <person name="Cao Y."/>
            <person name="Lipzen A."/>
            <person name="Daum C."/>
            <person name="Hundley H."/>
            <person name="Pangilinan J."/>
            <person name="Johnson J."/>
            <person name="Barry K."/>
            <person name="LaButti K."/>
            <person name="Ng V."/>
            <person name="Ahrendt S."/>
            <person name="Min B."/>
            <person name="Choi I.G."/>
            <person name="Park H."/>
            <person name="Plett J.M."/>
            <person name="Magnuson J."/>
            <person name="Spatafora J.W."/>
            <person name="Nagy L.G."/>
            <person name="Henrissat B."/>
            <person name="Grigoriev I.V."/>
            <person name="Yang Z.L."/>
            <person name="Xu J."/>
            <person name="Martin F.M."/>
        </authorList>
    </citation>
    <scope>NUCLEOTIDE SEQUENCE</scope>
    <source>
        <strain evidence="1">KKN 215</strain>
    </source>
</reference>
<evidence type="ECO:0000313" key="2">
    <source>
        <dbReference type="Proteomes" id="UP000813824"/>
    </source>
</evidence>
<keyword evidence="2" id="KW-1185">Reference proteome</keyword>
<sequence length="417" mass="47717">MASSAKSSHGDSPECHLFAQHRAEYARLQEKIAAHHQEVTMMKLDARNIAAFFTVLLSPGADMRVQLLTSLTLCFNKPEGSSCCGMAVNLVSASEALSALCNLKNLTITGLPQPEKDGWILEHCTFSLEQFCTDIWYISPGLIDFLRGQKQLKTLLLIHNERYRRYDPDRDSLISHLNRNFLKSVKTLQCGGAFLVLLNVSRPNCLPPIVNLRLDMELDMLVMTKTLGALSRLSSSLVSLSIRFKNKYPASETSQDRERGVQSIAKIIHSFAEDESWTRLRFLEVRGTWYSTVARKDFLTAILTHFPRIRALIWIPSTFANETHRLQPKKVASKFLLRCPTLRRFIFVGPDTDVVNDPSYLSYMKVSVKDLYIQGKLDRFDDTWMDGEVFFDRTQFECRKEEAEMETAEEEREEVNE</sequence>
<dbReference type="OrthoDB" id="2788388at2759"/>
<accession>A0A8K0UVL2</accession>
<gene>
    <name evidence="1" type="ORF">BXZ70DRAFT_904018</name>
</gene>
<comment type="caution">
    <text evidence="1">The sequence shown here is derived from an EMBL/GenBank/DDBJ whole genome shotgun (WGS) entry which is preliminary data.</text>
</comment>
<dbReference type="Proteomes" id="UP000813824">
    <property type="component" value="Unassembled WGS sequence"/>
</dbReference>
<proteinExistence type="predicted"/>
<dbReference type="EMBL" id="JAEVFJ010000003">
    <property type="protein sequence ID" value="KAH8105916.1"/>
    <property type="molecule type" value="Genomic_DNA"/>
</dbReference>
<dbReference type="AlphaFoldDB" id="A0A8K0UVL2"/>
<protein>
    <submittedName>
        <fullName evidence="1">Uncharacterized protein</fullName>
    </submittedName>
</protein>
<name>A0A8K0UVL2_9AGAR</name>